<gene>
    <name evidence="1" type="ORF">E9677_14710</name>
</gene>
<dbReference type="Proteomes" id="UP000309667">
    <property type="component" value="Unassembled WGS sequence"/>
</dbReference>
<name>A0ABY2QUA4_9HYPH</name>
<evidence type="ECO:0000313" key="1">
    <source>
        <dbReference type="EMBL" id="THV14130.1"/>
    </source>
</evidence>
<sequence length="81" mass="8917">MQTKDQGLDASGIEACKRGSLSALMSAVSRLIRRRKPRPVNRLDHLDAHGLKDIGIEAQDAAHIAVAREHATRLLMMHGRP</sequence>
<comment type="caution">
    <text evidence="1">The sequence shown here is derived from an EMBL/GenBank/DDBJ whole genome shotgun (WGS) entry which is preliminary data.</text>
</comment>
<keyword evidence="2" id="KW-1185">Reference proteome</keyword>
<accession>A0ABY2QUA4</accession>
<reference evidence="1 2" key="1">
    <citation type="submission" date="2019-04" db="EMBL/GenBank/DDBJ databases">
        <title>Genome sequence of strain 7209-2.</title>
        <authorList>
            <person name="Gao J."/>
            <person name="Sun J."/>
        </authorList>
    </citation>
    <scope>NUCLEOTIDE SEQUENCE [LARGE SCALE GENOMIC DNA]</scope>
    <source>
        <strain evidence="1 2">7209-2</strain>
    </source>
</reference>
<organism evidence="1 2">
    <name type="scientific">Rhizobium rhizophilum</name>
    <dbReference type="NCBI Taxonomy" id="1850373"/>
    <lineage>
        <taxon>Bacteria</taxon>
        <taxon>Pseudomonadati</taxon>
        <taxon>Pseudomonadota</taxon>
        <taxon>Alphaproteobacteria</taxon>
        <taxon>Hyphomicrobiales</taxon>
        <taxon>Rhizobiaceae</taxon>
        <taxon>Rhizobium/Agrobacterium group</taxon>
        <taxon>Rhizobium</taxon>
    </lineage>
</organism>
<dbReference type="RefSeq" id="WP_136558809.1">
    <property type="nucleotide sequence ID" value="NZ_STGT01000003.1"/>
</dbReference>
<dbReference type="EMBL" id="STGT01000003">
    <property type="protein sequence ID" value="THV14130.1"/>
    <property type="molecule type" value="Genomic_DNA"/>
</dbReference>
<protein>
    <submittedName>
        <fullName evidence="1">DUF1127 domain-containing protein</fullName>
    </submittedName>
</protein>
<evidence type="ECO:0000313" key="2">
    <source>
        <dbReference type="Proteomes" id="UP000309667"/>
    </source>
</evidence>
<proteinExistence type="predicted"/>